<gene>
    <name evidence="2" type="ORF">GQ43DRAFT_290699</name>
</gene>
<dbReference type="InterPro" id="IPR036397">
    <property type="entry name" value="RNaseH_sf"/>
</dbReference>
<organism evidence="2 3">
    <name type="scientific">Delitschia confertaspora ATCC 74209</name>
    <dbReference type="NCBI Taxonomy" id="1513339"/>
    <lineage>
        <taxon>Eukaryota</taxon>
        <taxon>Fungi</taxon>
        <taxon>Dikarya</taxon>
        <taxon>Ascomycota</taxon>
        <taxon>Pezizomycotina</taxon>
        <taxon>Dothideomycetes</taxon>
        <taxon>Pleosporomycetidae</taxon>
        <taxon>Pleosporales</taxon>
        <taxon>Delitschiaceae</taxon>
        <taxon>Delitschia</taxon>
    </lineage>
</organism>
<proteinExistence type="predicted"/>
<dbReference type="GO" id="GO:0003676">
    <property type="term" value="F:nucleic acid binding"/>
    <property type="evidence" value="ECO:0007669"/>
    <property type="project" value="InterPro"/>
</dbReference>
<dbReference type="Pfam" id="PF13358">
    <property type="entry name" value="DDE_3"/>
    <property type="match status" value="1"/>
</dbReference>
<reference evidence="2" key="1">
    <citation type="journal article" date="2020" name="Stud. Mycol.">
        <title>101 Dothideomycetes genomes: a test case for predicting lifestyles and emergence of pathogens.</title>
        <authorList>
            <person name="Haridas S."/>
            <person name="Albert R."/>
            <person name="Binder M."/>
            <person name="Bloem J."/>
            <person name="Labutti K."/>
            <person name="Salamov A."/>
            <person name="Andreopoulos B."/>
            <person name="Baker S."/>
            <person name="Barry K."/>
            <person name="Bills G."/>
            <person name="Bluhm B."/>
            <person name="Cannon C."/>
            <person name="Castanera R."/>
            <person name="Culley D."/>
            <person name="Daum C."/>
            <person name="Ezra D."/>
            <person name="Gonzalez J."/>
            <person name="Henrissat B."/>
            <person name="Kuo A."/>
            <person name="Liang C."/>
            <person name="Lipzen A."/>
            <person name="Lutzoni F."/>
            <person name="Magnuson J."/>
            <person name="Mondo S."/>
            <person name="Nolan M."/>
            <person name="Ohm R."/>
            <person name="Pangilinan J."/>
            <person name="Park H.-J."/>
            <person name="Ramirez L."/>
            <person name="Alfaro M."/>
            <person name="Sun H."/>
            <person name="Tritt A."/>
            <person name="Yoshinaga Y."/>
            <person name="Zwiers L.-H."/>
            <person name="Turgeon B."/>
            <person name="Goodwin S."/>
            <person name="Spatafora J."/>
            <person name="Crous P."/>
            <person name="Grigoriev I."/>
        </authorList>
    </citation>
    <scope>NUCLEOTIDE SEQUENCE</scope>
    <source>
        <strain evidence="2">ATCC 74209</strain>
    </source>
</reference>
<sequence length="155" mass="18429">MFYASIWWNDKTESIEIKKDEDSGGRGYSSRICIQAGRRVSHLTRSAYLFYGWITLGRPHTSRITQDWLREKDVELIYFVPYSPDLTLIEHMWKALKEKICELFLVIHRSKVLFYQESESCCLWTSIGKRGLIMCVYVSRLIKRSDGRSVWIWCF</sequence>
<evidence type="ECO:0000259" key="1">
    <source>
        <dbReference type="Pfam" id="PF13358"/>
    </source>
</evidence>
<dbReference type="Proteomes" id="UP000799536">
    <property type="component" value="Unassembled WGS sequence"/>
</dbReference>
<name>A0A9P4JB90_9PLEO</name>
<dbReference type="OrthoDB" id="5379619at2759"/>
<protein>
    <recommendedName>
        <fullName evidence="1">Tc1-like transposase DDE domain-containing protein</fullName>
    </recommendedName>
</protein>
<dbReference type="AlphaFoldDB" id="A0A9P4JB90"/>
<dbReference type="InterPro" id="IPR038717">
    <property type="entry name" value="Tc1-like_DDE_dom"/>
</dbReference>
<dbReference type="Gene3D" id="3.30.420.10">
    <property type="entry name" value="Ribonuclease H-like superfamily/Ribonuclease H"/>
    <property type="match status" value="1"/>
</dbReference>
<dbReference type="EMBL" id="ML994560">
    <property type="protein sequence ID" value="KAF2195960.1"/>
    <property type="molecule type" value="Genomic_DNA"/>
</dbReference>
<comment type="caution">
    <text evidence="2">The sequence shown here is derived from an EMBL/GenBank/DDBJ whole genome shotgun (WGS) entry which is preliminary data.</text>
</comment>
<feature type="domain" description="Tc1-like transposase DDE" evidence="1">
    <location>
        <begin position="60"/>
        <end position="100"/>
    </location>
</feature>
<evidence type="ECO:0000313" key="2">
    <source>
        <dbReference type="EMBL" id="KAF2195960.1"/>
    </source>
</evidence>
<evidence type="ECO:0000313" key="3">
    <source>
        <dbReference type="Proteomes" id="UP000799536"/>
    </source>
</evidence>
<accession>A0A9P4JB90</accession>
<keyword evidence="3" id="KW-1185">Reference proteome</keyword>